<dbReference type="GO" id="GO:0016491">
    <property type="term" value="F:oxidoreductase activity"/>
    <property type="evidence" value="ECO:0007669"/>
    <property type="project" value="InterPro"/>
</dbReference>
<keyword evidence="8" id="KW-1185">Reference proteome</keyword>
<sequence>MLKKSILFISILSALTFQACSNDENKDISSSVNDMVSANEYLLTGLDSKQYVVKKKDNGFILEGAKGKVVIFDIFATWCPPCKAAATHLSSLQEKYKDDLIIIGITIEDKILNDKLLDFRKEYTANYTLVNSDQNRRLTNAIAFELKLGDRYPIPTMAMYKDGVLINHFIGATEEEFIDSDIKRALGK</sequence>
<dbReference type="Proteomes" id="UP000593836">
    <property type="component" value="Chromosome"/>
</dbReference>
<evidence type="ECO:0000256" key="4">
    <source>
        <dbReference type="ARBA" id="ARBA00023284"/>
    </source>
</evidence>
<protein>
    <submittedName>
        <fullName evidence="7">Redoxin family protein</fullName>
    </submittedName>
</protein>
<dbReference type="PROSITE" id="PS51257">
    <property type="entry name" value="PROKAR_LIPOPROTEIN"/>
    <property type="match status" value="1"/>
</dbReference>
<gene>
    <name evidence="7" type="ORF">HUE87_04885</name>
</gene>
<keyword evidence="4" id="KW-0676">Redox-active center</keyword>
<dbReference type="KEGG" id="smas:HUE87_04885"/>
<evidence type="ECO:0000313" key="7">
    <source>
        <dbReference type="EMBL" id="QOY55567.1"/>
    </source>
</evidence>
<evidence type="ECO:0000256" key="3">
    <source>
        <dbReference type="ARBA" id="ARBA00023157"/>
    </source>
</evidence>
<keyword evidence="5" id="KW-0732">Signal</keyword>
<dbReference type="SUPFAM" id="SSF52833">
    <property type="entry name" value="Thioredoxin-like"/>
    <property type="match status" value="1"/>
</dbReference>
<proteinExistence type="predicted"/>
<reference evidence="7 8" key="1">
    <citation type="submission" date="2020-05" db="EMBL/GenBank/DDBJ databases">
        <title>Sulfurimonas marisnigri, sp. nov., and Sulfurimonas baltica, sp. nov., manganese oxide reducing chemolithoautotrophs of the class Epsilonproteobacteria isolated from the pelagic redoxclines of the Black and Baltic Seas and emended description of the genus Sulfurimonas.</title>
        <authorList>
            <person name="Henkel J.V."/>
            <person name="Laudan C."/>
            <person name="Werner J."/>
            <person name="Neu T."/>
            <person name="Plewe S."/>
            <person name="Sproer C."/>
            <person name="Bunk B."/>
            <person name="Schulz-Vogt H.N."/>
        </authorList>
    </citation>
    <scope>NUCLEOTIDE SEQUENCE [LARGE SCALE GENOMIC DNA]</scope>
    <source>
        <strain evidence="7 8">SoZ1</strain>
    </source>
</reference>
<dbReference type="PANTHER" id="PTHR42852">
    <property type="entry name" value="THIOL:DISULFIDE INTERCHANGE PROTEIN DSBE"/>
    <property type="match status" value="1"/>
</dbReference>
<dbReference type="InterPro" id="IPR050553">
    <property type="entry name" value="Thioredoxin_ResA/DsbE_sf"/>
</dbReference>
<dbReference type="GO" id="GO:0017004">
    <property type="term" value="P:cytochrome complex assembly"/>
    <property type="evidence" value="ECO:0007669"/>
    <property type="project" value="UniProtKB-KW"/>
</dbReference>
<dbReference type="PROSITE" id="PS51352">
    <property type="entry name" value="THIOREDOXIN_2"/>
    <property type="match status" value="1"/>
</dbReference>
<evidence type="ECO:0000256" key="2">
    <source>
        <dbReference type="ARBA" id="ARBA00022748"/>
    </source>
</evidence>
<comment type="subcellular location">
    <subcellularLocation>
        <location evidence="1">Cell envelope</location>
    </subcellularLocation>
</comment>
<feature type="domain" description="Thioredoxin" evidence="6">
    <location>
        <begin position="6"/>
        <end position="187"/>
    </location>
</feature>
<evidence type="ECO:0000256" key="5">
    <source>
        <dbReference type="SAM" id="SignalP"/>
    </source>
</evidence>
<dbReference type="PANTHER" id="PTHR42852:SF6">
    <property type="entry name" value="THIOL:DISULFIDE INTERCHANGE PROTEIN DSBE"/>
    <property type="match status" value="1"/>
</dbReference>
<dbReference type="InterPro" id="IPR013740">
    <property type="entry name" value="Redoxin"/>
</dbReference>
<feature type="chain" id="PRO_5032387510" evidence="5">
    <location>
        <begin position="20"/>
        <end position="188"/>
    </location>
</feature>
<evidence type="ECO:0000259" key="6">
    <source>
        <dbReference type="PROSITE" id="PS51352"/>
    </source>
</evidence>
<dbReference type="Gene3D" id="3.40.30.10">
    <property type="entry name" value="Glutaredoxin"/>
    <property type="match status" value="1"/>
</dbReference>
<feature type="signal peptide" evidence="5">
    <location>
        <begin position="1"/>
        <end position="19"/>
    </location>
</feature>
<organism evidence="7 8">
    <name type="scientific">Candidatus Sulfurimonas marisnigri</name>
    <dbReference type="NCBI Taxonomy" id="2740405"/>
    <lineage>
        <taxon>Bacteria</taxon>
        <taxon>Pseudomonadati</taxon>
        <taxon>Campylobacterota</taxon>
        <taxon>Epsilonproteobacteria</taxon>
        <taxon>Campylobacterales</taxon>
        <taxon>Sulfurimonadaceae</taxon>
        <taxon>Sulfurimonas</taxon>
    </lineage>
</organism>
<evidence type="ECO:0000313" key="8">
    <source>
        <dbReference type="Proteomes" id="UP000593836"/>
    </source>
</evidence>
<name>A0A7S7M1X9_9BACT</name>
<dbReference type="CDD" id="cd02966">
    <property type="entry name" value="TlpA_like_family"/>
    <property type="match status" value="1"/>
</dbReference>
<dbReference type="EMBL" id="CP054493">
    <property type="protein sequence ID" value="QOY55567.1"/>
    <property type="molecule type" value="Genomic_DNA"/>
</dbReference>
<evidence type="ECO:0000256" key="1">
    <source>
        <dbReference type="ARBA" id="ARBA00004196"/>
    </source>
</evidence>
<dbReference type="InterPro" id="IPR013766">
    <property type="entry name" value="Thioredoxin_domain"/>
</dbReference>
<dbReference type="RefSeq" id="WP_194367606.1">
    <property type="nucleotide sequence ID" value="NZ_CP054493.1"/>
</dbReference>
<keyword evidence="3" id="KW-1015">Disulfide bond</keyword>
<accession>A0A7S7M1X9</accession>
<keyword evidence="2" id="KW-0201">Cytochrome c-type biogenesis</keyword>
<dbReference type="AlphaFoldDB" id="A0A7S7M1X9"/>
<dbReference type="Pfam" id="PF08534">
    <property type="entry name" value="Redoxin"/>
    <property type="match status" value="1"/>
</dbReference>
<dbReference type="GO" id="GO:0030313">
    <property type="term" value="C:cell envelope"/>
    <property type="evidence" value="ECO:0007669"/>
    <property type="project" value="UniProtKB-SubCell"/>
</dbReference>
<dbReference type="InterPro" id="IPR036249">
    <property type="entry name" value="Thioredoxin-like_sf"/>
</dbReference>